<gene>
    <name evidence="11" type="ORF">SAMN02746065_11718</name>
</gene>
<dbReference type="Pfam" id="PF01618">
    <property type="entry name" value="MotA_ExbB"/>
    <property type="match status" value="1"/>
</dbReference>
<comment type="subcellular location">
    <subcellularLocation>
        <location evidence="1">Cell membrane</location>
        <topology evidence="1">Multi-pass membrane protein</topology>
    </subcellularLocation>
    <subcellularLocation>
        <location evidence="8">Membrane</location>
        <topology evidence="8">Multi-pass membrane protein</topology>
    </subcellularLocation>
</comment>
<keyword evidence="5 8" id="KW-0653">Protein transport</keyword>
<accession>A0A1W2DD70</accession>
<evidence type="ECO:0000256" key="1">
    <source>
        <dbReference type="ARBA" id="ARBA00004651"/>
    </source>
</evidence>
<dbReference type="EMBL" id="FWXY01000017">
    <property type="protein sequence ID" value="SMC95499.1"/>
    <property type="molecule type" value="Genomic_DNA"/>
</dbReference>
<organism evidence="11 12">
    <name type="scientific">Desulfocicer vacuolatum DSM 3385</name>
    <dbReference type="NCBI Taxonomy" id="1121400"/>
    <lineage>
        <taxon>Bacteria</taxon>
        <taxon>Pseudomonadati</taxon>
        <taxon>Thermodesulfobacteriota</taxon>
        <taxon>Desulfobacteria</taxon>
        <taxon>Desulfobacterales</taxon>
        <taxon>Desulfobacteraceae</taxon>
        <taxon>Desulfocicer</taxon>
    </lineage>
</organism>
<evidence type="ECO:0000256" key="2">
    <source>
        <dbReference type="ARBA" id="ARBA00022448"/>
    </source>
</evidence>
<feature type="domain" description="MotA/TolQ/ExbB proton channel" evidence="10">
    <location>
        <begin position="73"/>
        <end position="195"/>
    </location>
</feature>
<keyword evidence="6 9" id="KW-1133">Transmembrane helix</keyword>
<evidence type="ECO:0000256" key="6">
    <source>
        <dbReference type="ARBA" id="ARBA00022989"/>
    </source>
</evidence>
<keyword evidence="7 9" id="KW-0472">Membrane</keyword>
<evidence type="ECO:0000313" key="12">
    <source>
        <dbReference type="Proteomes" id="UP000192418"/>
    </source>
</evidence>
<dbReference type="InterPro" id="IPR002898">
    <property type="entry name" value="MotA_ExbB_proton_chnl"/>
</dbReference>
<evidence type="ECO:0000256" key="9">
    <source>
        <dbReference type="SAM" id="Phobius"/>
    </source>
</evidence>
<reference evidence="11 12" key="1">
    <citation type="submission" date="2017-04" db="EMBL/GenBank/DDBJ databases">
        <authorList>
            <person name="Afonso C.L."/>
            <person name="Miller P.J."/>
            <person name="Scott M.A."/>
            <person name="Spackman E."/>
            <person name="Goraichik I."/>
            <person name="Dimitrov K.M."/>
            <person name="Suarez D.L."/>
            <person name="Swayne D.E."/>
        </authorList>
    </citation>
    <scope>NUCLEOTIDE SEQUENCE [LARGE SCALE GENOMIC DNA]</scope>
    <source>
        <strain evidence="11 12">DSM 3385</strain>
    </source>
</reference>
<keyword evidence="3" id="KW-1003">Cell membrane</keyword>
<dbReference type="AlphaFoldDB" id="A0A1W2DD70"/>
<keyword evidence="12" id="KW-1185">Reference proteome</keyword>
<proteinExistence type="inferred from homology"/>
<evidence type="ECO:0000256" key="8">
    <source>
        <dbReference type="RuleBase" id="RU004057"/>
    </source>
</evidence>
<evidence type="ECO:0000256" key="7">
    <source>
        <dbReference type="ARBA" id="ARBA00023136"/>
    </source>
</evidence>
<keyword evidence="4 9" id="KW-0812">Transmembrane</keyword>
<dbReference type="GO" id="GO:0017038">
    <property type="term" value="P:protein import"/>
    <property type="evidence" value="ECO:0007669"/>
    <property type="project" value="TreeGrafter"/>
</dbReference>
<protein>
    <submittedName>
        <fullName evidence="11">Biopolymer transport protein ExbB</fullName>
    </submittedName>
</protein>
<evidence type="ECO:0000259" key="10">
    <source>
        <dbReference type="Pfam" id="PF01618"/>
    </source>
</evidence>
<dbReference type="PANTHER" id="PTHR30625">
    <property type="entry name" value="PROTEIN TOLQ"/>
    <property type="match status" value="1"/>
</dbReference>
<feature type="transmembrane region" description="Helical" evidence="9">
    <location>
        <begin position="123"/>
        <end position="143"/>
    </location>
</feature>
<sequence length="212" mass="22868">MDFLSIDFGAFIAKGGVLVIPILICSVLAFAIFLERLIYYARMKSRGTGLAQSVVRLLAQEKDEEALNTAAQSRSPMGRVLARAIDAKACDRETLETVIVNATEEEVKDLSTHIQTLATIGNIAPLLGLLGTVIGMIKAFMVIQEMGGKVNASVLAGGIWEAMLTTALGLAVALPTMVAHSYLIGRVDRYEARLQSGSVAFIKHIGQQHNRR</sequence>
<dbReference type="InterPro" id="IPR050790">
    <property type="entry name" value="ExbB/TolQ_transport"/>
</dbReference>
<comment type="similarity">
    <text evidence="8">Belongs to the exbB/tolQ family.</text>
</comment>
<keyword evidence="2 8" id="KW-0813">Transport</keyword>
<dbReference type="STRING" id="1121400.SAMN02746065_11718"/>
<evidence type="ECO:0000313" key="11">
    <source>
        <dbReference type="EMBL" id="SMC95499.1"/>
    </source>
</evidence>
<dbReference type="GO" id="GO:0005886">
    <property type="term" value="C:plasma membrane"/>
    <property type="evidence" value="ECO:0007669"/>
    <property type="project" value="UniProtKB-SubCell"/>
</dbReference>
<name>A0A1W2DD70_9BACT</name>
<feature type="transmembrane region" description="Helical" evidence="9">
    <location>
        <begin position="12"/>
        <end position="34"/>
    </location>
</feature>
<evidence type="ECO:0000256" key="3">
    <source>
        <dbReference type="ARBA" id="ARBA00022475"/>
    </source>
</evidence>
<feature type="transmembrane region" description="Helical" evidence="9">
    <location>
        <begin position="163"/>
        <end position="184"/>
    </location>
</feature>
<evidence type="ECO:0000256" key="5">
    <source>
        <dbReference type="ARBA" id="ARBA00022927"/>
    </source>
</evidence>
<evidence type="ECO:0000256" key="4">
    <source>
        <dbReference type="ARBA" id="ARBA00022692"/>
    </source>
</evidence>
<dbReference type="PANTHER" id="PTHR30625:SF15">
    <property type="entry name" value="BIOPOLYMER TRANSPORT PROTEIN EXBB"/>
    <property type="match status" value="1"/>
</dbReference>
<dbReference type="Proteomes" id="UP000192418">
    <property type="component" value="Unassembled WGS sequence"/>
</dbReference>